<evidence type="ECO:0008006" key="3">
    <source>
        <dbReference type="Google" id="ProtNLM"/>
    </source>
</evidence>
<evidence type="ECO:0000313" key="1">
    <source>
        <dbReference type="EMBL" id="AXE37155.1"/>
    </source>
</evidence>
<reference evidence="1 2" key="1">
    <citation type="submission" date="2018-05" db="EMBL/GenBank/DDBJ databases">
        <title>Genome sequencing, assembly and analysis of the novel insecticidal bacterium, Chromobacterium phragmitis.</title>
        <authorList>
            <person name="Sparks M.E."/>
            <person name="Blackburn M.B."/>
            <person name="Gundersen-Rindal D.E."/>
        </authorList>
    </citation>
    <scope>NUCLEOTIDE SEQUENCE [LARGE SCALE GENOMIC DNA]</scope>
    <source>
        <strain evidence="1">IIBBL 274-1</strain>
        <plasmid evidence="1 2">unnamed</plasmid>
    </source>
</reference>
<gene>
    <name evidence="1" type="ORF">DK843_22660</name>
</gene>
<sequence>MEIINLQQFCASQKDDRAYLQKPFHLDGKTYATNGHILVEVNGVEHAAAAADESVIDMLRSILSHLPDKEYQPLPPGLPAVERVECKACGGKGDRRACPSCNGHGVFKHHGYDYACTPCDGVGHIKSACHYCNAIGSVDGAPVRIGRLLFNGRYVAMIASLPNAKISTASTFDVAGFTFQGGRGALMPRRY</sequence>
<dbReference type="RefSeq" id="WP_114074589.1">
    <property type="nucleotide sequence ID" value="NZ_CP029555.1"/>
</dbReference>
<dbReference type="Proteomes" id="UP000252038">
    <property type="component" value="Plasmid unnamed"/>
</dbReference>
<accession>A0A344UPF7</accession>
<evidence type="ECO:0000313" key="2">
    <source>
        <dbReference type="Proteomes" id="UP000252038"/>
    </source>
</evidence>
<name>A0A344UPF7_9NEIS</name>
<organism evidence="1 2">
    <name type="scientific">Chromobacterium phragmitis</name>
    <dbReference type="NCBI Taxonomy" id="2202141"/>
    <lineage>
        <taxon>Bacteria</taxon>
        <taxon>Pseudomonadati</taxon>
        <taxon>Pseudomonadota</taxon>
        <taxon>Betaproteobacteria</taxon>
        <taxon>Neisseriales</taxon>
        <taxon>Chromobacteriaceae</taxon>
        <taxon>Chromobacterium</taxon>
    </lineage>
</organism>
<protein>
    <recommendedName>
        <fullName evidence="3">CR-type domain-containing protein</fullName>
    </recommendedName>
</protein>
<dbReference type="InterPro" id="IPR036410">
    <property type="entry name" value="HSP_DnaJ_Cys-rich_dom_sf"/>
</dbReference>
<keyword evidence="1" id="KW-0614">Plasmid</keyword>
<proteinExistence type="predicted"/>
<dbReference type="KEGG" id="chrb:DK843_22660"/>
<geneLocation type="plasmid" evidence="1 2">
    <name>unnamed</name>
</geneLocation>
<dbReference type="EMBL" id="CP029555">
    <property type="protein sequence ID" value="AXE37155.1"/>
    <property type="molecule type" value="Genomic_DNA"/>
</dbReference>
<dbReference type="AlphaFoldDB" id="A0A344UPF7"/>
<dbReference type="SUPFAM" id="SSF57938">
    <property type="entry name" value="DnaJ/Hsp40 cysteine-rich domain"/>
    <property type="match status" value="1"/>
</dbReference>